<organism evidence="2 3">
    <name type="scientific">Acinetobacter chinensis</name>
    <dbReference type="NCBI Taxonomy" id="2004650"/>
    <lineage>
        <taxon>Bacteria</taxon>
        <taxon>Pseudomonadati</taxon>
        <taxon>Pseudomonadota</taxon>
        <taxon>Gammaproteobacteria</taxon>
        <taxon>Moraxellales</taxon>
        <taxon>Moraxellaceae</taxon>
        <taxon>Acinetobacter</taxon>
    </lineage>
</organism>
<sequence length="185" mass="20536">MKQRIFYCLSLFGLLAVSHLSHANPTSGYCQTADPSVCGWGGNSTPVQRYWYAAIAYDPDTQVWADAYATNQELAKLTAIKACREIETNEPRGFLTKQTSCRKKVASAIGYTTQDAPIVVTKGELANGEMQLNLRYGKGGQHNFWGQRGYSEKNIKEVAMDECANKYKLSGCKIIHEKNLSVIVN</sequence>
<name>A0ABU3WG86_9GAMM</name>
<evidence type="ECO:0000313" key="3">
    <source>
        <dbReference type="Proteomes" id="UP001278188"/>
    </source>
</evidence>
<keyword evidence="3" id="KW-1185">Reference proteome</keyword>
<evidence type="ECO:0000313" key="2">
    <source>
        <dbReference type="EMBL" id="MDV2469424.1"/>
    </source>
</evidence>
<feature type="signal peptide" evidence="1">
    <location>
        <begin position="1"/>
        <end position="23"/>
    </location>
</feature>
<accession>A0ABU3WG86</accession>
<dbReference type="Proteomes" id="UP001278188">
    <property type="component" value="Unassembled WGS sequence"/>
</dbReference>
<reference evidence="2 3" key="1">
    <citation type="submission" date="2023-06" db="EMBL/GenBank/DDBJ databases">
        <title>Genomic Analysis of Acinetobacter Strains Recovered from South Australian Aquatic Samples provides Insights into the Circulation of Antibiotic Resistance determinants in the Environment.</title>
        <authorList>
            <person name="Tobin L."/>
            <person name="Jarocki V.M."/>
            <person name="Kenyon J."/>
            <person name="Drigo B."/>
            <person name="Donner E."/>
            <person name="Djordjevic S.P."/>
            <person name="Hamidian M."/>
        </authorList>
    </citation>
    <scope>NUCLEOTIDE SEQUENCE [LARGE SCALE GENOMIC DNA]</scope>
    <source>
        <strain evidence="2 3">SAAc652</strain>
    </source>
</reference>
<evidence type="ECO:0008006" key="4">
    <source>
        <dbReference type="Google" id="ProtNLM"/>
    </source>
</evidence>
<evidence type="ECO:0000256" key="1">
    <source>
        <dbReference type="SAM" id="SignalP"/>
    </source>
</evidence>
<dbReference type="EMBL" id="JASVDY010000003">
    <property type="protein sequence ID" value="MDV2469424.1"/>
    <property type="molecule type" value="Genomic_DNA"/>
</dbReference>
<keyword evidence="1" id="KW-0732">Signal</keyword>
<dbReference type="RefSeq" id="WP_317084167.1">
    <property type="nucleotide sequence ID" value="NZ_JASVDY010000003.1"/>
</dbReference>
<protein>
    <recommendedName>
        <fullName evidence="4">DUF4189 domain-containing protein</fullName>
    </recommendedName>
</protein>
<gene>
    <name evidence="2" type="ORF">QR674_10535</name>
</gene>
<proteinExistence type="predicted"/>
<comment type="caution">
    <text evidence="2">The sequence shown here is derived from an EMBL/GenBank/DDBJ whole genome shotgun (WGS) entry which is preliminary data.</text>
</comment>
<feature type="chain" id="PRO_5046432959" description="DUF4189 domain-containing protein" evidence="1">
    <location>
        <begin position="24"/>
        <end position="185"/>
    </location>
</feature>